<name>A0A2J7ZQ84_9CHLO</name>
<evidence type="ECO:0000313" key="3">
    <source>
        <dbReference type="Proteomes" id="UP000236333"/>
    </source>
</evidence>
<feature type="compositionally biased region" description="Basic and acidic residues" evidence="1">
    <location>
        <begin position="464"/>
        <end position="482"/>
    </location>
</feature>
<feature type="compositionally biased region" description="Gly residues" evidence="1">
    <location>
        <begin position="143"/>
        <end position="172"/>
    </location>
</feature>
<gene>
    <name evidence="2" type="ORF">TSOC_011613</name>
</gene>
<feature type="compositionally biased region" description="Basic and acidic residues" evidence="1">
    <location>
        <begin position="276"/>
        <end position="288"/>
    </location>
</feature>
<feature type="region of interest" description="Disordered" evidence="1">
    <location>
        <begin position="1"/>
        <end position="352"/>
    </location>
</feature>
<dbReference type="EMBL" id="PGGS01000659">
    <property type="protein sequence ID" value="PNH02416.1"/>
    <property type="molecule type" value="Genomic_DNA"/>
</dbReference>
<feature type="compositionally biased region" description="Gly residues" evidence="1">
    <location>
        <begin position="225"/>
        <end position="239"/>
    </location>
</feature>
<keyword evidence="3" id="KW-1185">Reference proteome</keyword>
<dbReference type="PANTHER" id="PTHR32091">
    <property type="entry name" value="EUKARYOTIC TRANSLATION INITIATION FACTOR 4B"/>
    <property type="match status" value="1"/>
</dbReference>
<reference evidence="2 3" key="1">
    <citation type="journal article" date="2017" name="Mol. Biol. Evol.">
        <title>The 4-celled Tetrabaena socialis nuclear genome reveals the essential components for genetic control of cell number at the origin of multicellularity in the volvocine lineage.</title>
        <authorList>
            <person name="Featherston J."/>
            <person name="Arakaki Y."/>
            <person name="Hanschen E.R."/>
            <person name="Ferris P.J."/>
            <person name="Michod R.E."/>
            <person name="Olson B.J.S.C."/>
            <person name="Nozaki H."/>
            <person name="Durand P.M."/>
        </authorList>
    </citation>
    <scope>NUCLEOTIDE SEQUENCE [LARGE SCALE GENOMIC DNA]</scope>
    <source>
        <strain evidence="2 3">NIES-571</strain>
    </source>
</reference>
<feature type="compositionally biased region" description="Basic and acidic residues" evidence="1">
    <location>
        <begin position="342"/>
        <end position="352"/>
    </location>
</feature>
<proteinExistence type="predicted"/>
<evidence type="ECO:0008006" key="4">
    <source>
        <dbReference type="Google" id="ProtNLM"/>
    </source>
</evidence>
<feature type="compositionally biased region" description="Basic and acidic residues" evidence="1">
    <location>
        <begin position="112"/>
        <end position="130"/>
    </location>
</feature>
<feature type="compositionally biased region" description="Low complexity" evidence="1">
    <location>
        <begin position="13"/>
        <end position="23"/>
    </location>
</feature>
<feature type="compositionally biased region" description="Low complexity" evidence="1">
    <location>
        <begin position="398"/>
        <end position="424"/>
    </location>
</feature>
<organism evidence="2 3">
    <name type="scientific">Tetrabaena socialis</name>
    <dbReference type="NCBI Taxonomy" id="47790"/>
    <lineage>
        <taxon>Eukaryota</taxon>
        <taxon>Viridiplantae</taxon>
        <taxon>Chlorophyta</taxon>
        <taxon>core chlorophytes</taxon>
        <taxon>Chlorophyceae</taxon>
        <taxon>CS clade</taxon>
        <taxon>Chlamydomonadales</taxon>
        <taxon>Tetrabaenaceae</taxon>
        <taxon>Tetrabaena</taxon>
    </lineage>
</organism>
<evidence type="ECO:0000313" key="2">
    <source>
        <dbReference type="EMBL" id="PNH02416.1"/>
    </source>
</evidence>
<dbReference type="GO" id="GO:0003743">
    <property type="term" value="F:translation initiation factor activity"/>
    <property type="evidence" value="ECO:0007669"/>
    <property type="project" value="InterPro"/>
</dbReference>
<dbReference type="PANTHER" id="PTHR32091:SF20">
    <property type="entry name" value="EUKARYOTIC TRANSLATION INITIATION FACTOR 4B1"/>
    <property type="match status" value="1"/>
</dbReference>
<dbReference type="GO" id="GO:0003729">
    <property type="term" value="F:mRNA binding"/>
    <property type="evidence" value="ECO:0007669"/>
    <property type="project" value="TreeGrafter"/>
</dbReference>
<feature type="compositionally biased region" description="Basic and acidic residues" evidence="1">
    <location>
        <begin position="173"/>
        <end position="184"/>
    </location>
</feature>
<dbReference type="AlphaFoldDB" id="A0A2J7ZQ84"/>
<protein>
    <recommendedName>
        <fullName evidence="4">Eukaryotic translation initiation factor 4B</fullName>
    </recommendedName>
</protein>
<sequence length="482" mass="48733">MSAWADQVENEEAANGALANNSEFPSLGEAMKEVKGPKAKPKKGTKVPLGAFLGTSGGPSGGNFQDKSLAEKAILSQLPTGPRGGPRDESAAGMGGGFRDYGGDRGAAGSRFQRDDRPQREEREPSRADAIDDWGATRTFTPGTGGGGGSRGFGGGGGGGGFGGDRAGGGGFGDRDRASDRPPREFSAADTEDSWGASRKFEPAPPRSGSGGYGDRAGGDRERSGGFGGDRGAGSGGGQPSKADAEDSWGRGGEFKPSDPASSREPRAGGFSGSRDAGRDGGGEDRWARSGSGGPSTSTGPSEPGERPRLKLAPRTAPAGGEGAAGGAEERKPASNPFGAARPREEVLKEKGVDPIKEALKLEHGEVDREETAAEKELKAEVEALAKQLADLKAAAAAAAGPAADADAAPAAEGAEGCAAAAAEGGEEGEGVQAVAAELDAKERQLLKLQAEEDDRVRFARAPPRREGGGEAARDAGAARRW</sequence>
<evidence type="ECO:0000256" key="1">
    <source>
        <dbReference type="SAM" id="MobiDB-lite"/>
    </source>
</evidence>
<dbReference type="Pfam" id="PF06273">
    <property type="entry name" value="eIF-4B"/>
    <property type="match status" value="2"/>
</dbReference>
<feature type="compositionally biased region" description="Gly residues" evidence="1">
    <location>
        <begin position="93"/>
        <end position="106"/>
    </location>
</feature>
<comment type="caution">
    <text evidence="2">The sequence shown here is derived from an EMBL/GenBank/DDBJ whole genome shotgun (WGS) entry which is preliminary data.</text>
</comment>
<feature type="compositionally biased region" description="Basic and acidic residues" evidence="1">
    <location>
        <begin position="243"/>
        <end position="267"/>
    </location>
</feature>
<dbReference type="OrthoDB" id="2021148at2759"/>
<dbReference type="InterPro" id="IPR010433">
    <property type="entry name" value="EIF-4B_pln"/>
</dbReference>
<feature type="region of interest" description="Disordered" evidence="1">
    <location>
        <begin position="398"/>
        <end position="433"/>
    </location>
</feature>
<dbReference type="Proteomes" id="UP000236333">
    <property type="component" value="Unassembled WGS sequence"/>
</dbReference>
<accession>A0A2J7ZQ84</accession>
<feature type="region of interest" description="Disordered" evidence="1">
    <location>
        <begin position="455"/>
        <end position="482"/>
    </location>
</feature>